<organism evidence="2 3">
    <name type="scientific">Paenibacillus forsythiae</name>
    <dbReference type="NCBI Taxonomy" id="365616"/>
    <lineage>
        <taxon>Bacteria</taxon>
        <taxon>Bacillati</taxon>
        <taxon>Bacillota</taxon>
        <taxon>Bacilli</taxon>
        <taxon>Bacillales</taxon>
        <taxon>Paenibacillaceae</taxon>
        <taxon>Paenibacillus</taxon>
    </lineage>
</organism>
<proteinExistence type="predicted"/>
<evidence type="ECO:0000313" key="3">
    <source>
        <dbReference type="Proteomes" id="UP001248709"/>
    </source>
</evidence>
<keyword evidence="3" id="KW-1185">Reference proteome</keyword>
<evidence type="ECO:0000313" key="2">
    <source>
        <dbReference type="EMBL" id="MDT3429121.1"/>
    </source>
</evidence>
<sequence length="91" mass="10946">MLLENLDIDPDPTHVIYDFMIMKKYRRSGIGYAAAIKAIEMYKANWKIAQMETNIPAILFWRKVIKDYTRDNYTEKFREDVKKYIQLFSSK</sequence>
<dbReference type="SUPFAM" id="SSF55729">
    <property type="entry name" value="Acyl-CoA N-acyltransferases (Nat)"/>
    <property type="match status" value="1"/>
</dbReference>
<dbReference type="EMBL" id="JAUSUY010000036">
    <property type="protein sequence ID" value="MDT3429121.1"/>
    <property type="molecule type" value="Genomic_DNA"/>
</dbReference>
<accession>A0ABU3HF72</accession>
<dbReference type="Proteomes" id="UP001248709">
    <property type="component" value="Unassembled WGS sequence"/>
</dbReference>
<protein>
    <submittedName>
        <fullName evidence="2">Acetyltransferase</fullName>
    </submittedName>
</protein>
<feature type="domain" description="N-acetyltransferase" evidence="1">
    <location>
        <begin position="8"/>
        <end position="63"/>
    </location>
</feature>
<comment type="caution">
    <text evidence="2">The sequence shown here is derived from an EMBL/GenBank/DDBJ whole genome shotgun (WGS) entry which is preliminary data.</text>
</comment>
<name>A0ABU3HF72_9BACL</name>
<dbReference type="Pfam" id="PF00583">
    <property type="entry name" value="Acetyltransf_1"/>
    <property type="match status" value="1"/>
</dbReference>
<gene>
    <name evidence="2" type="ORF">J2Z22_004721</name>
</gene>
<reference evidence="2 3" key="1">
    <citation type="submission" date="2023-07" db="EMBL/GenBank/DDBJ databases">
        <title>Genomic Encyclopedia of Type Strains, Phase IV (KMG-IV): sequencing the most valuable type-strain genomes for metagenomic binning, comparative biology and taxonomic classification.</title>
        <authorList>
            <person name="Goeker M."/>
        </authorList>
    </citation>
    <scope>NUCLEOTIDE SEQUENCE [LARGE SCALE GENOMIC DNA]</scope>
    <source>
        <strain evidence="2 3">T98</strain>
    </source>
</reference>
<dbReference type="InterPro" id="IPR000182">
    <property type="entry name" value="GNAT_dom"/>
</dbReference>
<dbReference type="InterPro" id="IPR016181">
    <property type="entry name" value="Acyl_CoA_acyltransferase"/>
</dbReference>
<evidence type="ECO:0000259" key="1">
    <source>
        <dbReference type="Pfam" id="PF00583"/>
    </source>
</evidence>